<dbReference type="STRING" id="4795.A0A225VF83"/>
<dbReference type="OrthoDB" id="116585at2759"/>
<protein>
    <submittedName>
        <fullName evidence="1">Uncharacterized protein</fullName>
    </submittedName>
</protein>
<dbReference type="Proteomes" id="UP000198211">
    <property type="component" value="Unassembled WGS sequence"/>
</dbReference>
<sequence>MSLNDLKPAKSTRARACCCATAVKAFECFLPLRALTWIMALIAVDPDRAGCILVAVMDKFGVYLAFHAGARWQPLSRHSAAQYFRQAKGWVLDE</sequence>
<dbReference type="AlphaFoldDB" id="A0A225VF83"/>
<gene>
    <name evidence="1" type="ORF">PHMEG_00024130</name>
</gene>
<evidence type="ECO:0000313" key="1">
    <source>
        <dbReference type="EMBL" id="OWZ04043.1"/>
    </source>
</evidence>
<organism evidence="1 2">
    <name type="scientific">Phytophthora megakarya</name>
    <dbReference type="NCBI Taxonomy" id="4795"/>
    <lineage>
        <taxon>Eukaryota</taxon>
        <taxon>Sar</taxon>
        <taxon>Stramenopiles</taxon>
        <taxon>Oomycota</taxon>
        <taxon>Peronosporomycetes</taxon>
        <taxon>Peronosporales</taxon>
        <taxon>Peronosporaceae</taxon>
        <taxon>Phytophthora</taxon>
    </lineage>
</organism>
<accession>A0A225VF83</accession>
<keyword evidence="2" id="KW-1185">Reference proteome</keyword>
<name>A0A225VF83_9STRA</name>
<reference evidence="2" key="1">
    <citation type="submission" date="2017-03" db="EMBL/GenBank/DDBJ databases">
        <title>Phytopthora megakarya and P. palmivora, two closely related causual agents of cacao black pod achieved similar genome size and gene model numbers by different mechanisms.</title>
        <authorList>
            <person name="Ali S."/>
            <person name="Shao J."/>
            <person name="Larry D.J."/>
            <person name="Kronmiller B."/>
            <person name="Shen D."/>
            <person name="Strem M.D."/>
            <person name="Melnick R.L."/>
            <person name="Guiltinan M.J."/>
            <person name="Tyler B.M."/>
            <person name="Meinhardt L.W."/>
            <person name="Bailey B.A."/>
        </authorList>
    </citation>
    <scope>NUCLEOTIDE SEQUENCE [LARGE SCALE GENOMIC DNA]</scope>
    <source>
        <strain evidence="2">zdho120</strain>
    </source>
</reference>
<proteinExistence type="predicted"/>
<dbReference type="EMBL" id="NBNE01005184">
    <property type="protein sequence ID" value="OWZ04043.1"/>
    <property type="molecule type" value="Genomic_DNA"/>
</dbReference>
<comment type="caution">
    <text evidence="1">The sequence shown here is derived from an EMBL/GenBank/DDBJ whole genome shotgun (WGS) entry which is preliminary data.</text>
</comment>
<evidence type="ECO:0000313" key="2">
    <source>
        <dbReference type="Proteomes" id="UP000198211"/>
    </source>
</evidence>